<keyword evidence="2" id="KW-1185">Reference proteome</keyword>
<sequence>MVVTTVSSSHSLAVILKSQIFRAAQRFPSSSESRLVLSSLQKKKATELQRFLLSSVARKRRSLLSTLQVAGLVSPSTEEQSSPLIHRLVLFWAKIVVSAPYPAPFAAPTIAISSHLFSCPTVEVSSPCFIQRY</sequence>
<dbReference type="AlphaFoldDB" id="A0AAE1JM94"/>
<accession>A0AAE1JM94</accession>
<protein>
    <submittedName>
        <fullName evidence="1">Uncharacterized protein</fullName>
    </submittedName>
</protein>
<name>A0AAE1JM94_9FABA</name>
<evidence type="ECO:0000313" key="1">
    <source>
        <dbReference type="EMBL" id="KAK4270644.1"/>
    </source>
</evidence>
<comment type="caution">
    <text evidence="1">The sequence shown here is derived from an EMBL/GenBank/DDBJ whole genome shotgun (WGS) entry which is preliminary data.</text>
</comment>
<reference evidence="1" key="1">
    <citation type="submission" date="2023-10" db="EMBL/GenBank/DDBJ databases">
        <title>Chromosome-level genome of the transformable northern wattle, Acacia crassicarpa.</title>
        <authorList>
            <person name="Massaro I."/>
            <person name="Sinha N.R."/>
            <person name="Poethig S."/>
            <person name="Leichty A.R."/>
        </authorList>
    </citation>
    <scope>NUCLEOTIDE SEQUENCE</scope>
    <source>
        <strain evidence="1">Acra3RX</strain>
        <tissue evidence="1">Leaf</tissue>
    </source>
</reference>
<gene>
    <name evidence="1" type="ORF">QN277_019424</name>
</gene>
<dbReference type="EMBL" id="JAWXYG010000005">
    <property type="protein sequence ID" value="KAK4270644.1"/>
    <property type="molecule type" value="Genomic_DNA"/>
</dbReference>
<proteinExistence type="predicted"/>
<organism evidence="1 2">
    <name type="scientific">Acacia crassicarpa</name>
    <name type="common">northern wattle</name>
    <dbReference type="NCBI Taxonomy" id="499986"/>
    <lineage>
        <taxon>Eukaryota</taxon>
        <taxon>Viridiplantae</taxon>
        <taxon>Streptophyta</taxon>
        <taxon>Embryophyta</taxon>
        <taxon>Tracheophyta</taxon>
        <taxon>Spermatophyta</taxon>
        <taxon>Magnoliopsida</taxon>
        <taxon>eudicotyledons</taxon>
        <taxon>Gunneridae</taxon>
        <taxon>Pentapetalae</taxon>
        <taxon>rosids</taxon>
        <taxon>fabids</taxon>
        <taxon>Fabales</taxon>
        <taxon>Fabaceae</taxon>
        <taxon>Caesalpinioideae</taxon>
        <taxon>mimosoid clade</taxon>
        <taxon>Acacieae</taxon>
        <taxon>Acacia</taxon>
    </lineage>
</organism>
<dbReference type="Proteomes" id="UP001293593">
    <property type="component" value="Unassembled WGS sequence"/>
</dbReference>
<evidence type="ECO:0000313" key="2">
    <source>
        <dbReference type="Proteomes" id="UP001293593"/>
    </source>
</evidence>